<dbReference type="EMBL" id="WACR01000011">
    <property type="protein sequence ID" value="KAB1062672.1"/>
    <property type="molecule type" value="Genomic_DNA"/>
</dbReference>
<comment type="caution">
    <text evidence="1">The sequence shown here is derived from an EMBL/GenBank/DDBJ whole genome shotgun (WGS) entry which is preliminary data.</text>
</comment>
<dbReference type="RefSeq" id="WP_151169613.1">
    <property type="nucleotide sequence ID" value="NZ_WACR01000011.1"/>
</dbReference>
<keyword evidence="2" id="KW-1185">Reference proteome</keyword>
<sequence>MKTSKILFILFLPFIFAFTPIADEISQAFKTGKASKLAPYFTKQVDLTLLDEDAIVPKAQAQKKLQAFFDQNPPSDFKILHSGKSKTGLEYSIGTLSTKNGEFRVSLYMKKDSGKLRIQQLMIDKD</sequence>
<organism evidence="1 2">
    <name type="scientific">Salibacter halophilus</name>
    <dbReference type="NCBI Taxonomy" id="1803916"/>
    <lineage>
        <taxon>Bacteria</taxon>
        <taxon>Pseudomonadati</taxon>
        <taxon>Bacteroidota</taxon>
        <taxon>Flavobacteriia</taxon>
        <taxon>Flavobacteriales</taxon>
        <taxon>Salibacteraceae</taxon>
        <taxon>Salibacter</taxon>
    </lineage>
</organism>
<dbReference type="InterPro" id="IPR031977">
    <property type="entry name" value="DUF4783"/>
</dbReference>
<dbReference type="Pfam" id="PF16022">
    <property type="entry name" value="DUF4783"/>
    <property type="match status" value="1"/>
</dbReference>
<gene>
    <name evidence="1" type="ORF">F3059_12050</name>
</gene>
<dbReference type="AlphaFoldDB" id="A0A6N6M5U0"/>
<name>A0A6N6M5U0_9FLAO</name>
<evidence type="ECO:0000313" key="1">
    <source>
        <dbReference type="EMBL" id="KAB1062672.1"/>
    </source>
</evidence>
<dbReference type="Proteomes" id="UP000435357">
    <property type="component" value="Unassembled WGS sequence"/>
</dbReference>
<proteinExistence type="predicted"/>
<dbReference type="Gene3D" id="3.10.450.50">
    <property type="match status" value="1"/>
</dbReference>
<protein>
    <submittedName>
        <fullName evidence="1">DUF4783 domain-containing protein</fullName>
    </submittedName>
</protein>
<accession>A0A6N6M5U0</accession>
<evidence type="ECO:0000313" key="2">
    <source>
        <dbReference type="Proteomes" id="UP000435357"/>
    </source>
</evidence>
<dbReference type="OrthoDB" id="1524766at2"/>
<reference evidence="1 2" key="1">
    <citation type="submission" date="2019-09" db="EMBL/GenBank/DDBJ databases">
        <title>Genomes of Cryomorphaceae.</title>
        <authorList>
            <person name="Bowman J.P."/>
        </authorList>
    </citation>
    <scope>NUCLEOTIDE SEQUENCE [LARGE SCALE GENOMIC DNA]</scope>
    <source>
        <strain evidence="1 2">KCTC 52047</strain>
    </source>
</reference>